<organism evidence="7 8">
    <name type="scientific">Meira miltonrushii</name>
    <dbReference type="NCBI Taxonomy" id="1280837"/>
    <lineage>
        <taxon>Eukaryota</taxon>
        <taxon>Fungi</taxon>
        <taxon>Dikarya</taxon>
        <taxon>Basidiomycota</taxon>
        <taxon>Ustilaginomycotina</taxon>
        <taxon>Exobasidiomycetes</taxon>
        <taxon>Exobasidiales</taxon>
        <taxon>Brachybasidiaceae</taxon>
        <taxon>Meira</taxon>
    </lineage>
</organism>
<feature type="domain" description="Malonyl-CoA:ACP transacylase (MAT)" evidence="6">
    <location>
        <begin position="230"/>
        <end position="707"/>
    </location>
</feature>
<reference evidence="7 8" key="1">
    <citation type="journal article" date="2018" name="Mol. Biol. Evol.">
        <title>Broad Genomic Sampling Reveals a Smut Pathogenic Ancestry of the Fungal Clade Ustilaginomycotina.</title>
        <authorList>
            <person name="Kijpornyongpan T."/>
            <person name="Mondo S.J."/>
            <person name="Barry K."/>
            <person name="Sandor L."/>
            <person name="Lee J."/>
            <person name="Lipzen A."/>
            <person name="Pangilinan J."/>
            <person name="LaButti K."/>
            <person name="Hainaut M."/>
            <person name="Henrissat B."/>
            <person name="Grigoriev I.V."/>
            <person name="Spatafora J.W."/>
            <person name="Aime M.C."/>
        </authorList>
    </citation>
    <scope>NUCLEOTIDE SEQUENCE [LARGE SCALE GENOMIC DNA]</scope>
    <source>
        <strain evidence="7 8">MCA 3882</strain>
    </source>
</reference>
<dbReference type="GeneID" id="37021637"/>
<dbReference type="InterPro" id="IPR003965">
    <property type="entry name" value="Fatty_acid_synthase"/>
</dbReference>
<keyword evidence="8" id="KW-1185">Reference proteome</keyword>
<dbReference type="Gene3D" id="3.40.366.10">
    <property type="entry name" value="Malonyl-Coenzyme A Acyl Carrier Protein, domain 2"/>
    <property type="match status" value="2"/>
</dbReference>
<dbReference type="InterPro" id="IPR014043">
    <property type="entry name" value="Acyl_transferase_dom"/>
</dbReference>
<gene>
    <name evidence="7" type="ORF">FA14DRAFT_164050</name>
</gene>
<dbReference type="GO" id="GO:0006633">
    <property type="term" value="P:fatty acid biosynthetic process"/>
    <property type="evidence" value="ECO:0007669"/>
    <property type="project" value="InterPro"/>
</dbReference>
<evidence type="ECO:0000256" key="2">
    <source>
        <dbReference type="ARBA" id="ARBA00022679"/>
    </source>
</evidence>
<dbReference type="GO" id="GO:0005739">
    <property type="term" value="C:mitochondrion"/>
    <property type="evidence" value="ECO:0007669"/>
    <property type="project" value="TreeGrafter"/>
</dbReference>
<evidence type="ECO:0000256" key="3">
    <source>
        <dbReference type="ARBA" id="ARBA00023315"/>
    </source>
</evidence>
<evidence type="ECO:0000256" key="5">
    <source>
        <dbReference type="SAM" id="MobiDB-lite"/>
    </source>
</evidence>
<dbReference type="InParanoid" id="A0A316VBC5"/>
<evidence type="ECO:0000256" key="1">
    <source>
        <dbReference type="ARBA" id="ARBA00013258"/>
    </source>
</evidence>
<dbReference type="RefSeq" id="XP_025355144.1">
    <property type="nucleotide sequence ID" value="XM_025499856.1"/>
</dbReference>
<feature type="region of interest" description="Disordered" evidence="5">
    <location>
        <begin position="56"/>
        <end position="101"/>
    </location>
</feature>
<evidence type="ECO:0000313" key="8">
    <source>
        <dbReference type="Proteomes" id="UP000245771"/>
    </source>
</evidence>
<dbReference type="InterPro" id="IPR001227">
    <property type="entry name" value="Ac_transferase_dom_sf"/>
</dbReference>
<dbReference type="SUPFAM" id="SSF52151">
    <property type="entry name" value="FabD/lysophospholipase-like"/>
    <property type="match status" value="1"/>
</dbReference>
<name>A0A316VBC5_9BASI</name>
<dbReference type="InterPro" id="IPR050858">
    <property type="entry name" value="Mal-CoA-ACP_Trans/PKS_FabD"/>
</dbReference>
<dbReference type="InterPro" id="IPR016036">
    <property type="entry name" value="Malonyl_transacylase_ACP-bd"/>
</dbReference>
<evidence type="ECO:0000256" key="4">
    <source>
        <dbReference type="ARBA" id="ARBA00048462"/>
    </source>
</evidence>
<keyword evidence="2" id="KW-0808">Transferase</keyword>
<dbReference type="InterPro" id="IPR016035">
    <property type="entry name" value="Acyl_Trfase/lysoPLipase"/>
</dbReference>
<comment type="catalytic activity">
    <reaction evidence="4">
        <text>holo-[ACP] + malonyl-CoA = malonyl-[ACP] + CoA</text>
        <dbReference type="Rhea" id="RHEA:41792"/>
        <dbReference type="Rhea" id="RHEA-COMP:9623"/>
        <dbReference type="Rhea" id="RHEA-COMP:9685"/>
        <dbReference type="ChEBI" id="CHEBI:57287"/>
        <dbReference type="ChEBI" id="CHEBI:57384"/>
        <dbReference type="ChEBI" id="CHEBI:64479"/>
        <dbReference type="ChEBI" id="CHEBI:78449"/>
        <dbReference type="EC" id="2.3.1.39"/>
    </reaction>
</comment>
<dbReference type="STRING" id="1280837.A0A316VBC5"/>
<dbReference type="Gene3D" id="3.30.70.250">
    <property type="entry name" value="Malonyl-CoA ACP transacylase, ACP-binding"/>
    <property type="match status" value="1"/>
</dbReference>
<dbReference type="Pfam" id="PF00698">
    <property type="entry name" value="Acyl_transf_1"/>
    <property type="match status" value="1"/>
</dbReference>
<keyword evidence="3" id="KW-0012">Acyltransferase</keyword>
<dbReference type="SUPFAM" id="SSF55048">
    <property type="entry name" value="Probable ACP-binding domain of malonyl-CoA ACP transacylase"/>
    <property type="match status" value="1"/>
</dbReference>
<evidence type="ECO:0000259" key="6">
    <source>
        <dbReference type="SMART" id="SM00827"/>
    </source>
</evidence>
<dbReference type="EMBL" id="KZ819603">
    <property type="protein sequence ID" value="PWN34842.1"/>
    <property type="molecule type" value="Genomic_DNA"/>
</dbReference>
<dbReference type="GO" id="GO:0004312">
    <property type="term" value="F:fatty acid synthase activity"/>
    <property type="evidence" value="ECO:0007669"/>
    <property type="project" value="InterPro"/>
</dbReference>
<dbReference type="Proteomes" id="UP000245771">
    <property type="component" value="Unassembled WGS sequence"/>
</dbReference>
<dbReference type="GO" id="GO:0005835">
    <property type="term" value="C:fatty acid synthase complex"/>
    <property type="evidence" value="ECO:0007669"/>
    <property type="project" value="InterPro"/>
</dbReference>
<dbReference type="AlphaFoldDB" id="A0A316VBC5"/>
<accession>A0A316VBC5</accession>
<dbReference type="EC" id="2.3.1.39" evidence="1"/>
<dbReference type="SMART" id="SM00827">
    <property type="entry name" value="PKS_AT"/>
    <property type="match status" value="1"/>
</dbReference>
<dbReference type="PANTHER" id="PTHR42681:SF1">
    <property type="entry name" value="MALONYL-COA-ACYL CARRIER PROTEIN TRANSACYLASE, MITOCHONDRIAL"/>
    <property type="match status" value="1"/>
</dbReference>
<proteinExistence type="predicted"/>
<protein>
    <recommendedName>
        <fullName evidence="1">[acyl-carrier-protein] S-malonyltransferase</fullName>
        <ecNumber evidence="1">2.3.1.39</ecNumber>
    </recommendedName>
</protein>
<sequence>MCIPYRIESGSDLFRAILPPAISSAFEPISTKSIYHTPSLIVPQKASLVCISRLSTQSGKPQKGKRTDVAEEEDESSWAFGGGVNSQGGPVSEADSDPNSDHKIEFIVEGNAGKGAVPNYGKRRRYTHHDDRASSMDLSGPAHSSSNSKDVKYAQQYRHEYAPTARSPKPLPHHTYFSNPSSSFNDDAAATAAGMGPVGVGGPRSGLGSGAGTHEVINSGKIKRKKSALILPGQGSQYVGMTDDIFRKYRAARQVWTVAEEALEYGPYLPREIQTMISTAADPQQRERFEEELAKSAEWDPFANRHSSKTKNRNPRGWLRDMVFKGDQLNLTRAENAQPSIMVSSLAILAVLRQEFPVDLIANHIDYVAGHGTGIYAALCAAGSVDLRDGVRLLRHRGLSSSHFVANNKILFPDGCKMPESVYETWAFANAGSGKGAELLSRTTIGIDAGGVPPTNSASDADVVRHEADATPQRGWKRTQMSGCMIRPGKLQDSLKAIEKIAADIKAGKLESVSSDEVVEVANINSSLQIVLSGTRVGVSLASDQLRQLNLGARAVNLPVSGPYHSSLMREGADFLIPSVKALPLRGLDPEGFGRGYSGTLQLVSSNQGAPLLNSEQDIRADLSGALARPVMWLQSIERMLENGVQRFICLGPGRACAHLLSKELAYRDRIRSSQGHPTGDYEVWSINSVEDVEQIGSVLSRLSAEEGSVTGQQSIEPVATL</sequence>
<dbReference type="GO" id="GO:0004314">
    <property type="term" value="F:[acyl-carrier-protein] S-malonyltransferase activity"/>
    <property type="evidence" value="ECO:0007669"/>
    <property type="project" value="UniProtKB-EC"/>
</dbReference>
<dbReference type="OrthoDB" id="1929172at2759"/>
<evidence type="ECO:0000313" key="7">
    <source>
        <dbReference type="EMBL" id="PWN34842.1"/>
    </source>
</evidence>
<dbReference type="PRINTS" id="PR01483">
    <property type="entry name" value="FASYNTHASE"/>
</dbReference>
<dbReference type="PANTHER" id="PTHR42681">
    <property type="entry name" value="MALONYL-COA-ACYL CARRIER PROTEIN TRANSACYLASE, MITOCHONDRIAL"/>
    <property type="match status" value="1"/>
</dbReference>